<evidence type="ECO:0000256" key="3">
    <source>
        <dbReference type="ARBA" id="ARBA00022475"/>
    </source>
</evidence>
<gene>
    <name evidence="9" type="ORF">HYG85_16160</name>
</gene>
<evidence type="ECO:0000313" key="10">
    <source>
        <dbReference type="Proteomes" id="UP000677305"/>
    </source>
</evidence>
<feature type="transmembrane region" description="Helical" evidence="7">
    <location>
        <begin position="6"/>
        <end position="22"/>
    </location>
</feature>
<evidence type="ECO:0000256" key="5">
    <source>
        <dbReference type="ARBA" id="ARBA00022989"/>
    </source>
</evidence>
<comment type="similarity">
    <text evidence="2">Belongs to the MgtC/SapB family.</text>
</comment>
<dbReference type="AlphaFoldDB" id="A0A8J8SD47"/>
<feature type="domain" description="MgtC/SapB/SrpB/YhiD N-terminal" evidence="8">
    <location>
        <begin position="10"/>
        <end position="147"/>
    </location>
</feature>
<keyword evidence="10" id="KW-1185">Reference proteome</keyword>
<dbReference type="GO" id="GO:0005886">
    <property type="term" value="C:plasma membrane"/>
    <property type="evidence" value="ECO:0007669"/>
    <property type="project" value="UniProtKB-SubCell"/>
</dbReference>
<sequence>MEEYEVIIRIVIAILVGGLIGYERQITNRPAGFRTHILVCVGAAVVSIIQIESVERTIALIQEKPELANALKADIGRMGAQVITGVGFLGAGTIIREKGLVKGLTTAASIWVVACIGLAIGLGMYVITAASTIGVFISLVILKKVEDKFIDKVSTISLDIQYTGDKEFMKGIQKYFNMKNIKVRKIKFLSEESDLDETAATSEGEIIRHSIYSIDVPKYVNCTKIVQDLCRKKNIKQVKIL</sequence>
<dbReference type="Pfam" id="PF02308">
    <property type="entry name" value="MgtC"/>
    <property type="match status" value="1"/>
</dbReference>
<dbReference type="InterPro" id="IPR003416">
    <property type="entry name" value="MgtC/SapB/SrpB/YhiD_fam"/>
</dbReference>
<evidence type="ECO:0000259" key="8">
    <source>
        <dbReference type="Pfam" id="PF02308"/>
    </source>
</evidence>
<name>A0A8J8SD47_9FIRM</name>
<dbReference type="InterPro" id="IPR049177">
    <property type="entry name" value="MgtC_SapB_SrpB_YhiD_N"/>
</dbReference>
<dbReference type="OrthoDB" id="9811198at2"/>
<keyword evidence="6 7" id="KW-0472">Membrane</keyword>
<keyword evidence="3" id="KW-1003">Cell membrane</keyword>
<evidence type="ECO:0000256" key="6">
    <source>
        <dbReference type="ARBA" id="ARBA00023136"/>
    </source>
</evidence>
<organism evidence="9 10">
    <name type="scientific">Vallitalea guaymasensis</name>
    <dbReference type="NCBI Taxonomy" id="1185412"/>
    <lineage>
        <taxon>Bacteria</taxon>
        <taxon>Bacillati</taxon>
        <taxon>Bacillota</taxon>
        <taxon>Clostridia</taxon>
        <taxon>Lachnospirales</taxon>
        <taxon>Vallitaleaceae</taxon>
        <taxon>Vallitalea</taxon>
    </lineage>
</organism>
<evidence type="ECO:0000256" key="4">
    <source>
        <dbReference type="ARBA" id="ARBA00022692"/>
    </source>
</evidence>
<dbReference type="PANTHER" id="PTHR33778:SF1">
    <property type="entry name" value="MAGNESIUM TRANSPORTER YHID-RELATED"/>
    <property type="match status" value="1"/>
</dbReference>
<feature type="transmembrane region" description="Helical" evidence="7">
    <location>
        <begin position="110"/>
        <end position="142"/>
    </location>
</feature>
<keyword evidence="4 7" id="KW-0812">Transmembrane</keyword>
<dbReference type="PANTHER" id="PTHR33778">
    <property type="entry name" value="PROTEIN MGTC"/>
    <property type="match status" value="1"/>
</dbReference>
<dbReference type="EMBL" id="CP058561">
    <property type="protein sequence ID" value="QUH30354.1"/>
    <property type="molecule type" value="Genomic_DNA"/>
</dbReference>
<keyword evidence="5 7" id="KW-1133">Transmembrane helix</keyword>
<dbReference type="RefSeq" id="WP_113673952.1">
    <property type="nucleotide sequence ID" value="NZ_CAJXUH010000001.1"/>
</dbReference>
<evidence type="ECO:0000256" key="1">
    <source>
        <dbReference type="ARBA" id="ARBA00004651"/>
    </source>
</evidence>
<dbReference type="KEGG" id="vgu:HYG85_16160"/>
<comment type="subcellular location">
    <subcellularLocation>
        <location evidence="1">Cell membrane</location>
        <topology evidence="1">Multi-pass membrane protein</topology>
    </subcellularLocation>
</comment>
<reference evidence="9 10" key="1">
    <citation type="submission" date="2020-07" db="EMBL/GenBank/DDBJ databases">
        <title>Vallitalea guaymasensis genome.</title>
        <authorList>
            <person name="Postec A."/>
        </authorList>
    </citation>
    <scope>NUCLEOTIDE SEQUENCE [LARGE SCALE GENOMIC DNA]</scope>
    <source>
        <strain evidence="9 10">Ra1766G1</strain>
    </source>
</reference>
<dbReference type="PRINTS" id="PR01837">
    <property type="entry name" value="MGTCSAPBPROT"/>
</dbReference>
<protein>
    <submittedName>
        <fullName evidence="9">MgtC/SapB family protein</fullName>
    </submittedName>
</protein>
<evidence type="ECO:0000313" key="9">
    <source>
        <dbReference type="EMBL" id="QUH30354.1"/>
    </source>
</evidence>
<proteinExistence type="inferred from homology"/>
<evidence type="ECO:0000256" key="2">
    <source>
        <dbReference type="ARBA" id="ARBA00009298"/>
    </source>
</evidence>
<dbReference type="Proteomes" id="UP000677305">
    <property type="component" value="Chromosome"/>
</dbReference>
<accession>A0A8J8SD47</accession>
<evidence type="ECO:0000256" key="7">
    <source>
        <dbReference type="SAM" id="Phobius"/>
    </source>
</evidence>
<feature type="transmembrane region" description="Helical" evidence="7">
    <location>
        <begin position="31"/>
        <end position="51"/>
    </location>
</feature>